<keyword evidence="1" id="KW-0812">Transmembrane</keyword>
<dbReference type="AlphaFoldDB" id="A0A5E9FV81"/>
<sequence length="50" mass="5346">MSFTDLHALAPLESTGVNATFGYIGSGIVLLGLAWVVVLAIRRYLKAPKD</sequence>
<proteinExistence type="predicted"/>
<evidence type="ECO:0000256" key="1">
    <source>
        <dbReference type="SAM" id="Phobius"/>
    </source>
</evidence>
<name>A0A5E9FV81_9MICO</name>
<keyword evidence="1" id="KW-1133">Transmembrane helix</keyword>
<dbReference type="Proteomes" id="UP000199639">
    <property type="component" value="Unassembled WGS sequence"/>
</dbReference>
<evidence type="ECO:0000313" key="3">
    <source>
        <dbReference type="Proteomes" id="UP000199639"/>
    </source>
</evidence>
<protein>
    <submittedName>
        <fullName evidence="2">Uncharacterized protein</fullName>
    </submittedName>
</protein>
<organism evidence="2 3">
    <name type="scientific">Cryobacterium flavum</name>
    <dbReference type="NCBI Taxonomy" id="1424659"/>
    <lineage>
        <taxon>Bacteria</taxon>
        <taxon>Bacillati</taxon>
        <taxon>Actinomycetota</taxon>
        <taxon>Actinomycetes</taxon>
        <taxon>Micrococcales</taxon>
        <taxon>Microbacteriaceae</taxon>
        <taxon>Cryobacterium</taxon>
    </lineage>
</organism>
<evidence type="ECO:0000313" key="2">
    <source>
        <dbReference type="EMBL" id="SDM81947.1"/>
    </source>
</evidence>
<dbReference type="EMBL" id="FNIB01000002">
    <property type="protein sequence ID" value="SDM81947.1"/>
    <property type="molecule type" value="Genomic_DNA"/>
</dbReference>
<dbReference type="RefSeq" id="WP_159433820.1">
    <property type="nucleotide sequence ID" value="NZ_FNIB01000002.1"/>
</dbReference>
<gene>
    <name evidence="2" type="ORF">SAMN05216368_102315</name>
</gene>
<feature type="transmembrane region" description="Helical" evidence="1">
    <location>
        <begin position="20"/>
        <end position="41"/>
    </location>
</feature>
<keyword evidence="1" id="KW-0472">Membrane</keyword>
<accession>A0A5E9FV81</accession>
<reference evidence="2 3" key="1">
    <citation type="submission" date="2016-10" db="EMBL/GenBank/DDBJ databases">
        <authorList>
            <person name="Varghese N."/>
            <person name="Submissions S."/>
        </authorList>
    </citation>
    <scope>NUCLEOTIDE SEQUENCE [LARGE SCALE GENOMIC DNA]</scope>
    <source>
        <strain evidence="2 3">CGMCC 1.11215</strain>
    </source>
</reference>